<gene>
    <name evidence="15" type="ORF">CALVIDRAFT_498310</name>
</gene>
<comment type="cofactor">
    <cofactor evidence="13">
        <name>Zn(2+)</name>
        <dbReference type="ChEBI" id="CHEBI:29105"/>
    </cofactor>
    <text evidence="13">Binds 1 zinc ion.</text>
</comment>
<evidence type="ECO:0000256" key="1">
    <source>
        <dbReference type="ARBA" id="ARBA00000436"/>
    </source>
</evidence>
<dbReference type="PANTHER" id="PTHR11804:SF79">
    <property type="entry name" value="MITOCHONDRIAL INTERMEDIATE PEPTIDASE"/>
    <property type="match status" value="1"/>
</dbReference>
<name>A0A167MBH8_CALVF</name>
<dbReference type="InterPro" id="IPR001567">
    <property type="entry name" value="Pept_M3A_M3B_dom"/>
</dbReference>
<dbReference type="Proteomes" id="UP000076738">
    <property type="component" value="Unassembled WGS sequence"/>
</dbReference>
<protein>
    <recommendedName>
        <fullName evidence="4">mitochondrial intermediate peptidase</fullName>
        <ecNumber evidence="4">3.4.24.59</ecNumber>
    </recommendedName>
</protein>
<feature type="domain" description="Peptidase M3A/M3B catalytic" evidence="14">
    <location>
        <begin position="291"/>
        <end position="756"/>
    </location>
</feature>
<evidence type="ECO:0000259" key="14">
    <source>
        <dbReference type="Pfam" id="PF01432"/>
    </source>
</evidence>
<dbReference type="EC" id="3.4.24.59" evidence="4"/>
<evidence type="ECO:0000256" key="3">
    <source>
        <dbReference type="ARBA" id="ARBA00006040"/>
    </source>
</evidence>
<dbReference type="PANTHER" id="PTHR11804">
    <property type="entry name" value="PROTEASE M3 THIMET OLIGOPEPTIDASE-RELATED"/>
    <property type="match status" value="1"/>
</dbReference>
<sequence>MSLLRSIPKIYRFKGCLNAPKSTYRRSYAAVSISQPVLRSDAGLLADDADLRHVFDDPVPPQTAGVLKPTGLFGYPEMSSAGSILALGERTLSRAKVLVTRAKQSRQSRSELRKLVKTLDRLSDMLCIVIDMCELVRHAHPDPQISGSANSVYEYLCSYMNTLNTDIELHDALTAFLKDAEMLANTTYEEQQVARIFLYDFEKSGIHLPGPDRQRCVQLSDDILILGSKFLQQAGSTRPSYNMPIELLDGMPASFRQEVVSTSSSKWNSRTLRVTPQSRAHYLISRFAPKEEARRIAFVGANTSSETQINTLESLLDARTKLAKLIGYDSYAQMALGNTMAKQPDHVMQFLRTLSEHHRPAAAADAHAIALAKQIQLDLPSPPALQPWDRDFYSPLVPTPHSLISLSSFFSLGTVLQGLTRLFTKLYGISLRPASMAQGESWHEDVRKLEVVDETEGLIGYIYLDPWSREGKSPGAAHYTVRCSRRVDDDDIAGDAMAAQHEDIDLALPLQVPSVRPSGKHGKYQLPIIVLMCDVGASRSLPSLLTWPEVETVFHEMGHAIHSMIGRTDYHNVSGTRCATDFVELPSILMEHLVASPACVGLFARHHKSGLALPYEELRKQMAANEQFEALNSQHQIMLAALDQVLHSAVHEDSTTEWAHLHETMGVLPYAPGTSWQTQFGHLFSYGATYYSYLFDRAIASRVFDVVFNGNEGDLSREMGERLKDEVLKWGGGKEPWAMVGEALQDEVIAAGGKAAMTEVGKWGIGDET</sequence>
<evidence type="ECO:0000256" key="11">
    <source>
        <dbReference type="ARBA" id="ARBA00023128"/>
    </source>
</evidence>
<keyword evidence="9" id="KW-0809">Transit peptide</keyword>
<evidence type="ECO:0000313" key="15">
    <source>
        <dbReference type="EMBL" id="KZO96541.1"/>
    </source>
</evidence>
<dbReference type="STRING" id="1330018.A0A167MBH8"/>
<keyword evidence="7 13" id="KW-0378">Hydrolase</keyword>
<dbReference type="InterPro" id="IPR033851">
    <property type="entry name" value="M3A_MIP"/>
</dbReference>
<comment type="subcellular location">
    <subcellularLocation>
        <location evidence="2">Mitochondrion matrix</location>
    </subcellularLocation>
</comment>
<dbReference type="EMBL" id="KV417283">
    <property type="protein sequence ID" value="KZO96541.1"/>
    <property type="molecule type" value="Genomic_DNA"/>
</dbReference>
<dbReference type="InterPro" id="IPR024077">
    <property type="entry name" value="Neurolysin/TOP_dom2"/>
</dbReference>
<dbReference type="OrthoDB" id="17530at2759"/>
<evidence type="ECO:0000313" key="16">
    <source>
        <dbReference type="Proteomes" id="UP000076738"/>
    </source>
</evidence>
<dbReference type="GO" id="GO:0004222">
    <property type="term" value="F:metalloendopeptidase activity"/>
    <property type="evidence" value="ECO:0007669"/>
    <property type="project" value="UniProtKB-EC"/>
</dbReference>
<evidence type="ECO:0000256" key="7">
    <source>
        <dbReference type="ARBA" id="ARBA00022801"/>
    </source>
</evidence>
<comment type="function">
    <text evidence="12">Cleaves proteins, imported into the mitochondrion, to their mature size. While most mitochondrial precursor proteins are processed to the mature form in one step by mitochondrial processing peptidase (MPP), the sequential cleavage by MIP of an octapeptide after initial processing by MPP is a required step for a subgroup of nuclear-encoded precursor proteins destined for the matrix or the inner membrane.</text>
</comment>
<dbReference type="InterPro" id="IPR024079">
    <property type="entry name" value="MetalloPept_cat_dom_sf"/>
</dbReference>
<evidence type="ECO:0000256" key="9">
    <source>
        <dbReference type="ARBA" id="ARBA00022946"/>
    </source>
</evidence>
<dbReference type="Gene3D" id="1.10.1370.10">
    <property type="entry name" value="Neurolysin, domain 3"/>
    <property type="match status" value="1"/>
</dbReference>
<keyword evidence="6 13" id="KW-0479">Metal-binding</keyword>
<evidence type="ECO:0000256" key="4">
    <source>
        <dbReference type="ARBA" id="ARBA00012441"/>
    </source>
</evidence>
<keyword evidence="16" id="KW-1185">Reference proteome</keyword>
<comment type="catalytic activity">
    <reaction evidence="1">
        <text>Release of an N-terminal octapeptide as second stage of processing of some proteins imported into the mitochondrion.</text>
        <dbReference type="EC" id="3.4.24.59"/>
    </reaction>
</comment>
<evidence type="ECO:0000256" key="12">
    <source>
        <dbReference type="ARBA" id="ARBA00025208"/>
    </source>
</evidence>
<dbReference type="SUPFAM" id="SSF55486">
    <property type="entry name" value="Metalloproteases ('zincins'), catalytic domain"/>
    <property type="match status" value="1"/>
</dbReference>
<evidence type="ECO:0000256" key="6">
    <source>
        <dbReference type="ARBA" id="ARBA00022723"/>
    </source>
</evidence>
<evidence type="ECO:0000256" key="5">
    <source>
        <dbReference type="ARBA" id="ARBA00022670"/>
    </source>
</evidence>
<keyword evidence="10 13" id="KW-0482">Metalloprotease</keyword>
<evidence type="ECO:0000256" key="2">
    <source>
        <dbReference type="ARBA" id="ARBA00004305"/>
    </source>
</evidence>
<reference evidence="15 16" key="1">
    <citation type="journal article" date="2016" name="Mol. Biol. Evol.">
        <title>Comparative Genomics of Early-Diverging Mushroom-Forming Fungi Provides Insights into the Origins of Lignocellulose Decay Capabilities.</title>
        <authorList>
            <person name="Nagy L.G."/>
            <person name="Riley R."/>
            <person name="Tritt A."/>
            <person name="Adam C."/>
            <person name="Daum C."/>
            <person name="Floudas D."/>
            <person name="Sun H."/>
            <person name="Yadav J.S."/>
            <person name="Pangilinan J."/>
            <person name="Larsson K.H."/>
            <person name="Matsuura K."/>
            <person name="Barry K."/>
            <person name="Labutti K."/>
            <person name="Kuo R."/>
            <person name="Ohm R.A."/>
            <person name="Bhattacharya S.S."/>
            <person name="Shirouzu T."/>
            <person name="Yoshinaga Y."/>
            <person name="Martin F.M."/>
            <person name="Grigoriev I.V."/>
            <person name="Hibbett D.S."/>
        </authorList>
    </citation>
    <scope>NUCLEOTIDE SEQUENCE [LARGE SCALE GENOMIC DNA]</scope>
    <source>
        <strain evidence="15 16">TUFC12733</strain>
    </source>
</reference>
<dbReference type="InterPro" id="IPR045090">
    <property type="entry name" value="Pept_M3A_M3B"/>
</dbReference>
<dbReference type="Gene3D" id="3.40.390.10">
    <property type="entry name" value="Collagenase (Catalytic Domain)"/>
    <property type="match status" value="1"/>
</dbReference>
<dbReference type="GO" id="GO:0006627">
    <property type="term" value="P:protein processing involved in protein targeting to mitochondrion"/>
    <property type="evidence" value="ECO:0007669"/>
    <property type="project" value="TreeGrafter"/>
</dbReference>
<dbReference type="GO" id="GO:0006518">
    <property type="term" value="P:peptide metabolic process"/>
    <property type="evidence" value="ECO:0007669"/>
    <property type="project" value="TreeGrafter"/>
</dbReference>
<dbReference type="FunFam" id="3.40.390.10:FF:000055">
    <property type="entry name" value="Related to mitochondrial intermediate peptidase"/>
    <property type="match status" value="1"/>
</dbReference>
<organism evidence="15 16">
    <name type="scientific">Calocera viscosa (strain TUFC12733)</name>
    <dbReference type="NCBI Taxonomy" id="1330018"/>
    <lineage>
        <taxon>Eukaryota</taxon>
        <taxon>Fungi</taxon>
        <taxon>Dikarya</taxon>
        <taxon>Basidiomycota</taxon>
        <taxon>Agaricomycotina</taxon>
        <taxon>Dacrymycetes</taxon>
        <taxon>Dacrymycetales</taxon>
        <taxon>Dacrymycetaceae</taxon>
        <taxon>Calocera</taxon>
    </lineage>
</organism>
<comment type="similarity">
    <text evidence="3 13">Belongs to the peptidase M3 family.</text>
</comment>
<dbReference type="CDD" id="cd06457">
    <property type="entry name" value="M3A_MIP"/>
    <property type="match status" value="1"/>
</dbReference>
<evidence type="ECO:0000256" key="13">
    <source>
        <dbReference type="RuleBase" id="RU003435"/>
    </source>
</evidence>
<dbReference type="Pfam" id="PF01432">
    <property type="entry name" value="Peptidase_M3"/>
    <property type="match status" value="1"/>
</dbReference>
<evidence type="ECO:0000256" key="8">
    <source>
        <dbReference type="ARBA" id="ARBA00022833"/>
    </source>
</evidence>
<keyword evidence="8 13" id="KW-0862">Zinc</keyword>
<dbReference type="GO" id="GO:0005759">
    <property type="term" value="C:mitochondrial matrix"/>
    <property type="evidence" value="ECO:0007669"/>
    <property type="project" value="UniProtKB-SubCell"/>
</dbReference>
<dbReference type="GO" id="GO:0046872">
    <property type="term" value="F:metal ion binding"/>
    <property type="evidence" value="ECO:0007669"/>
    <property type="project" value="UniProtKB-UniRule"/>
</dbReference>
<proteinExistence type="inferred from homology"/>
<evidence type="ECO:0000256" key="10">
    <source>
        <dbReference type="ARBA" id="ARBA00023049"/>
    </source>
</evidence>
<keyword evidence="5 13" id="KW-0645">Protease</keyword>
<dbReference type="AlphaFoldDB" id="A0A167MBH8"/>
<accession>A0A167MBH8</accession>
<keyword evidence="11" id="KW-0496">Mitochondrion</keyword>